<feature type="DNA-binding region" description="HMG box" evidence="4">
    <location>
        <begin position="149"/>
        <end position="217"/>
    </location>
</feature>
<dbReference type="InParanoid" id="E9G6E2"/>
<feature type="domain" description="HMG box" evidence="6">
    <location>
        <begin position="149"/>
        <end position="217"/>
    </location>
</feature>
<feature type="compositionally biased region" description="Acidic residues" evidence="5">
    <location>
        <begin position="499"/>
        <end position="511"/>
    </location>
</feature>
<dbReference type="CDD" id="cd22003">
    <property type="entry name" value="HMG-box_UBF1_rpt6-like"/>
    <property type="match status" value="1"/>
</dbReference>
<dbReference type="GO" id="GO:0001164">
    <property type="term" value="F:RNA polymerase I core promoter sequence-specific DNA binding"/>
    <property type="evidence" value="ECO:0000318"/>
    <property type="project" value="GO_Central"/>
</dbReference>
<dbReference type="Gene3D" id="1.10.30.10">
    <property type="entry name" value="High mobility group box domain"/>
    <property type="match status" value="3"/>
</dbReference>
<dbReference type="PANTHER" id="PTHR46318">
    <property type="entry name" value="UPSTREAM BINDING TRANSCRIPTION FACTOR"/>
    <property type="match status" value="1"/>
</dbReference>
<evidence type="ECO:0000256" key="2">
    <source>
        <dbReference type="ARBA" id="ARBA00023125"/>
    </source>
</evidence>
<dbReference type="GO" id="GO:0005634">
    <property type="term" value="C:nucleus"/>
    <property type="evidence" value="ECO:0000318"/>
    <property type="project" value="GO_Central"/>
</dbReference>
<keyword evidence="2 4" id="KW-0238">DNA-binding</keyword>
<feature type="region of interest" description="Disordered" evidence="5">
    <location>
        <begin position="1"/>
        <end position="53"/>
    </location>
</feature>
<dbReference type="OMA" id="ACADEWK"/>
<keyword evidence="3 4" id="KW-0539">Nucleus</keyword>
<dbReference type="PROSITE" id="PS50118">
    <property type="entry name" value="HMG_BOX_2"/>
    <property type="match status" value="2"/>
</dbReference>
<dbReference type="eggNOG" id="KOG0381">
    <property type="taxonomic scope" value="Eukaryota"/>
</dbReference>
<dbReference type="OrthoDB" id="498543at2759"/>
<feature type="compositionally biased region" description="Low complexity" evidence="5">
    <location>
        <begin position="512"/>
        <end position="523"/>
    </location>
</feature>
<dbReference type="GO" id="GO:0045943">
    <property type="term" value="P:positive regulation of transcription by RNA polymerase I"/>
    <property type="evidence" value="ECO:0000318"/>
    <property type="project" value="GO_Central"/>
</dbReference>
<comment type="subcellular location">
    <subcellularLocation>
        <location evidence="1">Nucleus</location>
    </subcellularLocation>
</comment>
<organism evidence="7 8">
    <name type="scientific">Daphnia pulex</name>
    <name type="common">Water flea</name>
    <dbReference type="NCBI Taxonomy" id="6669"/>
    <lineage>
        <taxon>Eukaryota</taxon>
        <taxon>Metazoa</taxon>
        <taxon>Ecdysozoa</taxon>
        <taxon>Arthropoda</taxon>
        <taxon>Crustacea</taxon>
        <taxon>Branchiopoda</taxon>
        <taxon>Diplostraca</taxon>
        <taxon>Cladocera</taxon>
        <taxon>Anomopoda</taxon>
        <taxon>Daphniidae</taxon>
        <taxon>Daphnia</taxon>
    </lineage>
</organism>
<dbReference type="InterPro" id="IPR009071">
    <property type="entry name" value="HMG_box_dom"/>
</dbReference>
<reference evidence="7 8" key="1">
    <citation type="journal article" date="2011" name="Science">
        <title>The ecoresponsive genome of Daphnia pulex.</title>
        <authorList>
            <person name="Colbourne J.K."/>
            <person name="Pfrender M.E."/>
            <person name="Gilbert D."/>
            <person name="Thomas W.K."/>
            <person name="Tucker A."/>
            <person name="Oakley T.H."/>
            <person name="Tokishita S."/>
            <person name="Aerts A."/>
            <person name="Arnold G.J."/>
            <person name="Basu M.K."/>
            <person name="Bauer D.J."/>
            <person name="Caceres C.E."/>
            <person name="Carmel L."/>
            <person name="Casola C."/>
            <person name="Choi J.H."/>
            <person name="Detter J.C."/>
            <person name="Dong Q."/>
            <person name="Dusheyko S."/>
            <person name="Eads B.D."/>
            <person name="Frohlich T."/>
            <person name="Geiler-Samerotte K.A."/>
            <person name="Gerlach D."/>
            <person name="Hatcher P."/>
            <person name="Jogdeo S."/>
            <person name="Krijgsveld J."/>
            <person name="Kriventseva E.V."/>
            <person name="Kultz D."/>
            <person name="Laforsch C."/>
            <person name="Lindquist E."/>
            <person name="Lopez J."/>
            <person name="Manak J.R."/>
            <person name="Muller J."/>
            <person name="Pangilinan J."/>
            <person name="Patwardhan R.P."/>
            <person name="Pitluck S."/>
            <person name="Pritham E.J."/>
            <person name="Rechtsteiner A."/>
            <person name="Rho M."/>
            <person name="Rogozin I.B."/>
            <person name="Sakarya O."/>
            <person name="Salamov A."/>
            <person name="Schaack S."/>
            <person name="Shapiro H."/>
            <person name="Shiga Y."/>
            <person name="Skalitzky C."/>
            <person name="Smith Z."/>
            <person name="Souvorov A."/>
            <person name="Sung W."/>
            <person name="Tang Z."/>
            <person name="Tsuchiya D."/>
            <person name="Tu H."/>
            <person name="Vos H."/>
            <person name="Wang M."/>
            <person name="Wolf Y.I."/>
            <person name="Yamagata H."/>
            <person name="Yamada T."/>
            <person name="Ye Y."/>
            <person name="Shaw J.R."/>
            <person name="Andrews J."/>
            <person name="Crease T.J."/>
            <person name="Tang H."/>
            <person name="Lucas S.M."/>
            <person name="Robertson H.M."/>
            <person name="Bork P."/>
            <person name="Koonin E.V."/>
            <person name="Zdobnov E.M."/>
            <person name="Grigoriev I.V."/>
            <person name="Lynch M."/>
            <person name="Boore J.L."/>
        </authorList>
    </citation>
    <scope>NUCLEOTIDE SEQUENCE [LARGE SCALE GENOMIC DNA]</scope>
</reference>
<sequence length="536" mass="62399">MANKRKEKKSRRSNLHDAVASTSSVTEQRNRGSEKPEVPSSPIPDEHSNSPLAWPKSDDFELFKRIRKACPKEDAMKYDSRVNHLNWDSIKFQDYSAEQCLNRWLYVQIHLRHYRILAEVLDDAESWVDTPWCNFNKGGKNNQKHPDQPKKPLTSYLLFYMKQKDAVLKKQPGLGMTELNTIIAKMYHKLSDQKKTEYSELAKKEKEAYQEKMKKFMDAHPDYRLPKSKQTSKAVPPKPPTPLRLFSDINMPKFSGEGMTMTEAREKCRDAYKELKDKQKLTWIYQALEQEPEFNEEMEKFRMQHPDLDFPAKRFNLLTKDEIKIKNKYEGKPSKPPNSGYNLFTKELLSNNKLKDFETTERMGEIARLWKEDMSDEQKTSCNERAKQMNESYKIKYASYLETLTPEHRHAELLSSDGKAFLKQMAAKKAKDGSKKLTVGTQVSSEIESDEEETEIELQIPSLMFRNSNMDNTEYSTITKQELARLVANLSEETKVSDQEESDEESSEDSELSSSNDDQSSYECSEEDDEISSEEY</sequence>
<evidence type="ECO:0000259" key="6">
    <source>
        <dbReference type="PROSITE" id="PS50118"/>
    </source>
</evidence>
<proteinExistence type="predicted"/>
<accession>E9G6E2</accession>
<evidence type="ECO:0000256" key="5">
    <source>
        <dbReference type="SAM" id="MobiDB-lite"/>
    </source>
</evidence>
<feature type="domain" description="HMG box" evidence="6">
    <location>
        <begin position="236"/>
        <end position="302"/>
    </location>
</feature>
<gene>
    <name evidence="7" type="ORF">DAPPUDRAFT_314512</name>
</gene>
<dbReference type="PhylomeDB" id="E9G6E2"/>
<evidence type="ECO:0000313" key="7">
    <source>
        <dbReference type="EMBL" id="EFX85008.1"/>
    </source>
</evidence>
<dbReference type="Proteomes" id="UP000000305">
    <property type="component" value="Unassembled WGS sequence"/>
</dbReference>
<feature type="compositionally biased region" description="Acidic residues" evidence="5">
    <location>
        <begin position="524"/>
        <end position="536"/>
    </location>
</feature>
<feature type="region of interest" description="Disordered" evidence="5">
    <location>
        <begin position="489"/>
        <end position="536"/>
    </location>
</feature>
<feature type="compositionally biased region" description="Basic and acidic residues" evidence="5">
    <location>
        <begin position="28"/>
        <end position="37"/>
    </location>
</feature>
<dbReference type="InterPro" id="IPR051762">
    <property type="entry name" value="UBF1"/>
</dbReference>
<dbReference type="KEGG" id="dpx:DAPPUDRAFT_314512"/>
<evidence type="ECO:0000313" key="8">
    <source>
        <dbReference type="Proteomes" id="UP000000305"/>
    </source>
</evidence>
<dbReference type="InterPro" id="IPR036910">
    <property type="entry name" value="HMG_box_dom_sf"/>
</dbReference>
<dbReference type="SMART" id="SM00398">
    <property type="entry name" value="HMG"/>
    <property type="match status" value="3"/>
</dbReference>
<feature type="region of interest" description="Disordered" evidence="5">
    <location>
        <begin position="223"/>
        <end position="249"/>
    </location>
</feature>
<dbReference type="GO" id="GO:0001181">
    <property type="term" value="F:RNA polymerase I general transcription initiation factor activity"/>
    <property type="evidence" value="ECO:0000318"/>
    <property type="project" value="GO_Central"/>
</dbReference>
<feature type="region of interest" description="Disordered" evidence="5">
    <location>
        <begin position="432"/>
        <end position="455"/>
    </location>
</feature>
<dbReference type="Pfam" id="PF00505">
    <property type="entry name" value="HMG_box"/>
    <property type="match status" value="1"/>
</dbReference>
<name>E9G6E2_DAPPU</name>
<feature type="compositionally biased region" description="Basic residues" evidence="5">
    <location>
        <begin position="1"/>
        <end position="13"/>
    </location>
</feature>
<dbReference type="PANTHER" id="PTHR46318:SF3">
    <property type="entry name" value="UPSTREAM BINDING TRANSCRIPTION FACTOR"/>
    <property type="match status" value="1"/>
</dbReference>
<dbReference type="STRING" id="6669.E9G6E2"/>
<evidence type="ECO:0000256" key="1">
    <source>
        <dbReference type="ARBA" id="ARBA00004123"/>
    </source>
</evidence>
<evidence type="ECO:0000256" key="3">
    <source>
        <dbReference type="ARBA" id="ARBA00023242"/>
    </source>
</evidence>
<dbReference type="SUPFAM" id="SSF47095">
    <property type="entry name" value="HMG-box"/>
    <property type="match status" value="3"/>
</dbReference>
<dbReference type="HOGENOM" id="CLU_021068_1_0_1"/>
<evidence type="ECO:0000256" key="4">
    <source>
        <dbReference type="PROSITE-ProRule" id="PRU00267"/>
    </source>
</evidence>
<dbReference type="AlphaFoldDB" id="E9G6E2"/>
<keyword evidence="8" id="KW-1185">Reference proteome</keyword>
<dbReference type="GO" id="GO:0006360">
    <property type="term" value="P:transcription by RNA polymerase I"/>
    <property type="evidence" value="ECO:0000318"/>
    <property type="project" value="GO_Central"/>
</dbReference>
<protein>
    <recommendedName>
        <fullName evidence="6">HMG box domain-containing protein</fullName>
    </recommendedName>
</protein>
<feature type="DNA-binding region" description="HMG box" evidence="4">
    <location>
        <begin position="236"/>
        <end position="302"/>
    </location>
</feature>
<dbReference type="EMBL" id="GL732533">
    <property type="protein sequence ID" value="EFX85008.1"/>
    <property type="molecule type" value="Genomic_DNA"/>
</dbReference>